<sequence length="196" mass="22087">MGEIVTVNFRGDQLYGFKQDDGVFVALTPICEAMGIAWEPQRKRLHRDPVLSEATSIMEVPFGGHRGQPVTCLKMELLNGWLFGIDSSRIKDDEVRERVILYQRECYGVLYQHFAKGRAENFDPIGADLTEPMSERRKLVIEARQTWGHVVAKQLWLKLGMPKVSAMLLDTEAAADQPELPGLAPANDRHEVQKAA</sequence>
<dbReference type="Proteomes" id="UP001272940">
    <property type="component" value="Unassembled WGS sequence"/>
</dbReference>
<name>A0ABU4KNN8_BREVE</name>
<gene>
    <name evidence="2" type="ORF">NJD11_06645</name>
</gene>
<dbReference type="Pfam" id="PF10547">
    <property type="entry name" value="P22_AR_N"/>
    <property type="match status" value="1"/>
</dbReference>
<dbReference type="EMBL" id="JAMYEC010000003">
    <property type="protein sequence ID" value="MDX2334616.1"/>
    <property type="molecule type" value="Genomic_DNA"/>
</dbReference>
<dbReference type="InterPro" id="IPR018875">
    <property type="entry name" value="Antirepressor_Ant_N"/>
</dbReference>
<protein>
    <submittedName>
        <fullName evidence="2">Phage antirepressor N-terminal domain-containing protein</fullName>
    </submittedName>
</protein>
<keyword evidence="3" id="KW-1185">Reference proteome</keyword>
<comment type="caution">
    <text evidence="2">The sequence shown here is derived from an EMBL/GenBank/DDBJ whole genome shotgun (WGS) entry which is preliminary data.</text>
</comment>
<evidence type="ECO:0000313" key="3">
    <source>
        <dbReference type="Proteomes" id="UP001272940"/>
    </source>
</evidence>
<dbReference type="RefSeq" id="WP_319078610.1">
    <property type="nucleotide sequence ID" value="NZ_JAMYEC010000003.1"/>
</dbReference>
<feature type="domain" description="Antirepressor protein ant N-terminal" evidence="1">
    <location>
        <begin position="6"/>
        <end position="119"/>
    </location>
</feature>
<evidence type="ECO:0000313" key="2">
    <source>
        <dbReference type="EMBL" id="MDX2334616.1"/>
    </source>
</evidence>
<organism evidence="2 3">
    <name type="scientific">Brevundimonas vesicularis</name>
    <name type="common">Pseudomonas vesicularis</name>
    <dbReference type="NCBI Taxonomy" id="41276"/>
    <lineage>
        <taxon>Bacteria</taxon>
        <taxon>Pseudomonadati</taxon>
        <taxon>Pseudomonadota</taxon>
        <taxon>Alphaproteobacteria</taxon>
        <taxon>Caulobacterales</taxon>
        <taxon>Caulobacteraceae</taxon>
        <taxon>Brevundimonas</taxon>
    </lineage>
</organism>
<dbReference type="PRINTS" id="PR01994">
    <property type="entry name" value="ANTIREPRESSR"/>
</dbReference>
<proteinExistence type="predicted"/>
<reference evidence="2 3" key="1">
    <citation type="journal article" date="2023" name="FEMS Microbes">
        <title>Whole genomes of deep-sea sponge-associated bacteria exhibit high novel natural product potential.</title>
        <authorList>
            <person name="Hesketh-Best P.J."/>
            <person name="January G.G."/>
            <person name="Koch M.J."/>
            <person name="Warburton P.J."/>
            <person name="Howell K.L."/>
            <person name="Upton M."/>
        </authorList>
    </citation>
    <scope>NUCLEOTIDE SEQUENCE [LARGE SCALE GENOMIC DNA]</scope>
    <source>
        <strain evidence="2 3">PC206-O</strain>
    </source>
</reference>
<evidence type="ECO:0000259" key="1">
    <source>
        <dbReference type="Pfam" id="PF10547"/>
    </source>
</evidence>
<accession>A0ABU4KNN8</accession>